<dbReference type="GO" id="GO:0016787">
    <property type="term" value="F:hydrolase activity"/>
    <property type="evidence" value="ECO:0007669"/>
    <property type="project" value="UniProtKB-KW"/>
</dbReference>
<evidence type="ECO:0000313" key="3">
    <source>
        <dbReference type="EMBL" id="QBD76586.1"/>
    </source>
</evidence>
<dbReference type="InterPro" id="IPR036653">
    <property type="entry name" value="CinA-like_C"/>
</dbReference>
<evidence type="ECO:0000259" key="2">
    <source>
        <dbReference type="Pfam" id="PF18146"/>
    </source>
</evidence>
<proteinExistence type="predicted"/>
<dbReference type="Gene3D" id="3.90.950.20">
    <property type="entry name" value="CinA-like"/>
    <property type="match status" value="1"/>
</dbReference>
<dbReference type="AlphaFoldDB" id="A0A4P6JP99"/>
<evidence type="ECO:0000259" key="1">
    <source>
        <dbReference type="Pfam" id="PF02464"/>
    </source>
</evidence>
<sequence length="248" mass="27056">MNKQNICTRTFYIVELKEETIRKRLQALLELADPELSIQNSAQYITLRLCTQAPTRAEGEGLLDRAEQRIRALLTNYVLSAEEASLQKIIGTYLDKGPLTVSTMESLTGGLIASALTDVHESAAHFIGGIVSYSTPLKERMGVPHETIEQYGVVSEETARAMAQAVRKFLDTDIGLGITGIAGPDKQEDKPVGTVYIAIDGPYGMLTGTGSERCAGPEREENKQAAAISALNLLRRYLERRASPASQD</sequence>
<keyword evidence="3" id="KW-0378">Hydrolase</keyword>
<dbReference type="OrthoDB" id="9801454at2"/>
<keyword evidence="4" id="KW-1185">Reference proteome</keyword>
<dbReference type="Pfam" id="PF18146">
    <property type="entry name" value="CinA_KH"/>
    <property type="match status" value="1"/>
</dbReference>
<dbReference type="RefSeq" id="WP_129887508.1">
    <property type="nucleotide sequence ID" value="NZ_CP035758.1"/>
</dbReference>
<organism evidence="3 4">
    <name type="scientific">Ktedonosporobacter rubrisoli</name>
    <dbReference type="NCBI Taxonomy" id="2509675"/>
    <lineage>
        <taxon>Bacteria</taxon>
        <taxon>Bacillati</taxon>
        <taxon>Chloroflexota</taxon>
        <taxon>Ktedonobacteria</taxon>
        <taxon>Ktedonobacterales</taxon>
        <taxon>Ktedonosporobacteraceae</taxon>
        <taxon>Ktedonosporobacter</taxon>
    </lineage>
</organism>
<dbReference type="Proteomes" id="UP000290365">
    <property type="component" value="Chromosome"/>
</dbReference>
<dbReference type="PANTHER" id="PTHR13939:SF0">
    <property type="entry name" value="NMN AMIDOHYDROLASE-LIKE PROTEIN YFAY"/>
    <property type="match status" value="1"/>
</dbReference>
<dbReference type="NCBIfam" id="TIGR00199">
    <property type="entry name" value="PncC_domain"/>
    <property type="match status" value="1"/>
</dbReference>
<dbReference type="KEGG" id="kbs:EPA93_11460"/>
<evidence type="ECO:0000313" key="4">
    <source>
        <dbReference type="Proteomes" id="UP000290365"/>
    </source>
</evidence>
<reference evidence="3 4" key="1">
    <citation type="submission" date="2019-01" db="EMBL/GenBank/DDBJ databases">
        <title>Ktedonosporobacter rubrisoli SCAWS-G2.</title>
        <authorList>
            <person name="Huang Y."/>
            <person name="Yan B."/>
        </authorList>
    </citation>
    <scope>NUCLEOTIDE SEQUENCE [LARGE SCALE GENOMIC DNA]</scope>
    <source>
        <strain evidence="3 4">SCAWS-G2</strain>
    </source>
</reference>
<protein>
    <submittedName>
        <fullName evidence="3">Nicotinamide-nucleotide amidohydrolase family protein</fullName>
    </submittedName>
</protein>
<dbReference type="PANTHER" id="PTHR13939">
    <property type="entry name" value="NICOTINAMIDE-NUCLEOTIDE AMIDOHYDROLASE PNCC"/>
    <property type="match status" value="1"/>
</dbReference>
<feature type="domain" description="CinA KH" evidence="2">
    <location>
        <begin position="8"/>
        <end position="78"/>
    </location>
</feature>
<dbReference type="SUPFAM" id="SSF142433">
    <property type="entry name" value="CinA-like"/>
    <property type="match status" value="1"/>
</dbReference>
<name>A0A4P6JP99_KTERU</name>
<feature type="domain" description="CinA C-terminal" evidence="1">
    <location>
        <begin position="85"/>
        <end position="238"/>
    </location>
</feature>
<dbReference type="InterPro" id="IPR008136">
    <property type="entry name" value="CinA_C"/>
</dbReference>
<dbReference type="InterPro" id="IPR041424">
    <property type="entry name" value="CinA_KH"/>
</dbReference>
<dbReference type="EMBL" id="CP035758">
    <property type="protein sequence ID" value="QBD76586.1"/>
    <property type="molecule type" value="Genomic_DNA"/>
</dbReference>
<dbReference type="InterPro" id="IPR050101">
    <property type="entry name" value="CinA"/>
</dbReference>
<accession>A0A4P6JP99</accession>
<gene>
    <name evidence="3" type="ORF">EPA93_11460</name>
</gene>
<dbReference type="Pfam" id="PF02464">
    <property type="entry name" value="CinA"/>
    <property type="match status" value="1"/>
</dbReference>